<evidence type="ECO:0000256" key="2">
    <source>
        <dbReference type="ARBA" id="ARBA00022980"/>
    </source>
</evidence>
<evidence type="ECO:0000313" key="8">
    <source>
        <dbReference type="EMBL" id="PPQ93790.1"/>
    </source>
</evidence>
<dbReference type="SUPFAM" id="SSF47973">
    <property type="entry name" value="Ribosomal protein S7"/>
    <property type="match status" value="1"/>
</dbReference>
<dbReference type="FunFam" id="1.10.455.10:FF:000002">
    <property type="entry name" value="40S ribosomal protein S5"/>
    <property type="match status" value="1"/>
</dbReference>
<accession>A0A409XSU8</accession>
<gene>
    <name evidence="8" type="ORF">CVT25_013499</name>
</gene>
<dbReference type="EMBL" id="NHYD01000598">
    <property type="protein sequence ID" value="PPQ93790.1"/>
    <property type="molecule type" value="Genomic_DNA"/>
</dbReference>
<dbReference type="InterPro" id="IPR000235">
    <property type="entry name" value="Ribosomal_uS7"/>
</dbReference>
<dbReference type="Gene3D" id="1.10.455.10">
    <property type="entry name" value="Ribosomal protein S7 domain"/>
    <property type="match status" value="1"/>
</dbReference>
<organism evidence="8 9">
    <name type="scientific">Psilocybe cyanescens</name>
    <dbReference type="NCBI Taxonomy" id="93625"/>
    <lineage>
        <taxon>Eukaryota</taxon>
        <taxon>Fungi</taxon>
        <taxon>Dikarya</taxon>
        <taxon>Basidiomycota</taxon>
        <taxon>Agaricomycotina</taxon>
        <taxon>Agaricomycetes</taxon>
        <taxon>Agaricomycetidae</taxon>
        <taxon>Agaricales</taxon>
        <taxon>Agaricineae</taxon>
        <taxon>Strophariaceae</taxon>
        <taxon>Psilocybe</taxon>
    </lineage>
</organism>
<evidence type="ECO:0000256" key="1">
    <source>
        <dbReference type="ARBA" id="ARBA00007151"/>
    </source>
</evidence>
<dbReference type="PROSITE" id="PS00052">
    <property type="entry name" value="RIBOSOMAL_S7"/>
    <property type="match status" value="1"/>
</dbReference>
<dbReference type="NCBIfam" id="TIGR01028">
    <property type="entry name" value="uS7_euk_arch"/>
    <property type="match status" value="1"/>
</dbReference>
<name>A0A409XSU8_PSICY</name>
<dbReference type="GO" id="GO:0015935">
    <property type="term" value="C:small ribosomal subunit"/>
    <property type="evidence" value="ECO:0007669"/>
    <property type="project" value="InterPro"/>
</dbReference>
<evidence type="ECO:0000256" key="5">
    <source>
        <dbReference type="SAM" id="Coils"/>
    </source>
</evidence>
<dbReference type="GO" id="GO:0006412">
    <property type="term" value="P:translation"/>
    <property type="evidence" value="ECO:0007669"/>
    <property type="project" value="InterPro"/>
</dbReference>
<dbReference type="OrthoDB" id="10264639at2759"/>
<comment type="similarity">
    <text evidence="1 4">Belongs to the universal ribosomal protein uS7 family.</text>
</comment>
<feature type="region of interest" description="Disordered" evidence="6">
    <location>
        <begin position="215"/>
        <end position="253"/>
    </location>
</feature>
<protein>
    <recommendedName>
        <fullName evidence="7">Small ribosomal subunit protein uS7 domain-containing protein</fullName>
    </recommendedName>
</protein>
<dbReference type="NCBIfam" id="NF003106">
    <property type="entry name" value="PRK04027.1"/>
    <property type="match status" value="1"/>
</dbReference>
<sequence length="567" mass="63671">MTFDAIDEGESSSEPPIARDGQLYACSVLQAHQGTLHLVLDERRDTFMESIGSSVGDVLALKSPLQLPNQLKGSGITITSPKPSATYPLVCQSHISLTLCGEIITYDLESMPSNPRIVIELLKATKSERGNYMITGAFYRRMGHPGSAKAVLMSMLEEFSTRRVDFESLHPAFLLLSGCELDLAKLDKAAKKDASEHYSAVQTWLQKVFGKAKPDKTTTDQIENRQGSLRNFPDNQGCTCSREGASKLSSTDINGMEREIQSLKDRHSNQQSRMSSLRSSKRKLEDDFFYERDMRRKYQRRLDDLEKERDTARKMEAYALEQVKMEVLARKMAEERGGREWSTSFLVESDCTVKTETAEASNLDFVCTQQVQTLARELGSEVKLFGKWDTQDVEVKDISLTDYIQVRHAVYLPHTAGRYAKKQFKKAQMPIVERLVDSLMMKGRNNGKKLLAVRIVAHAFEIIHLLTDQNPIQVLVDAIVNTGPREDSTRIGSQGTVRRQAVDVSPLRRVNQSISLITTGTRESAFRNVKSIAECLADELINAAKGSSNSYAIKKKDELERVAKSNR</sequence>
<dbReference type="GO" id="GO:0003723">
    <property type="term" value="F:RNA binding"/>
    <property type="evidence" value="ECO:0007669"/>
    <property type="project" value="InterPro"/>
</dbReference>
<dbReference type="PANTHER" id="PTHR11205">
    <property type="entry name" value="RIBOSOMAL PROTEIN S7"/>
    <property type="match status" value="1"/>
</dbReference>
<evidence type="ECO:0000256" key="6">
    <source>
        <dbReference type="SAM" id="MobiDB-lite"/>
    </source>
</evidence>
<dbReference type="AlphaFoldDB" id="A0A409XSU8"/>
<dbReference type="InterPro" id="IPR023798">
    <property type="entry name" value="Ribosomal_uS7_dom"/>
</dbReference>
<keyword evidence="2 4" id="KW-0689">Ribosomal protein</keyword>
<reference evidence="8 9" key="1">
    <citation type="journal article" date="2018" name="Evol. Lett.">
        <title>Horizontal gene cluster transfer increased hallucinogenic mushroom diversity.</title>
        <authorList>
            <person name="Reynolds H.T."/>
            <person name="Vijayakumar V."/>
            <person name="Gluck-Thaler E."/>
            <person name="Korotkin H.B."/>
            <person name="Matheny P.B."/>
            <person name="Slot J.C."/>
        </authorList>
    </citation>
    <scope>NUCLEOTIDE SEQUENCE [LARGE SCALE GENOMIC DNA]</scope>
    <source>
        <strain evidence="8 9">2631</strain>
    </source>
</reference>
<proteinExistence type="inferred from homology"/>
<evidence type="ECO:0000313" key="9">
    <source>
        <dbReference type="Proteomes" id="UP000283269"/>
    </source>
</evidence>
<evidence type="ECO:0000256" key="4">
    <source>
        <dbReference type="RuleBase" id="RU003619"/>
    </source>
</evidence>
<dbReference type="Pfam" id="PF00177">
    <property type="entry name" value="Ribosomal_S7"/>
    <property type="match status" value="1"/>
</dbReference>
<dbReference type="InterPro" id="IPR036823">
    <property type="entry name" value="Ribosomal_uS7_dom_sf"/>
</dbReference>
<dbReference type="CDD" id="cd14867">
    <property type="entry name" value="uS7_Eukaryote"/>
    <property type="match status" value="1"/>
</dbReference>
<feature type="compositionally biased region" description="Polar residues" evidence="6">
    <location>
        <begin position="219"/>
        <end position="239"/>
    </location>
</feature>
<evidence type="ECO:0000259" key="7">
    <source>
        <dbReference type="Pfam" id="PF00177"/>
    </source>
</evidence>
<feature type="domain" description="Small ribosomal subunit protein uS7" evidence="7">
    <location>
        <begin position="407"/>
        <end position="567"/>
    </location>
</feature>
<dbReference type="Proteomes" id="UP000283269">
    <property type="component" value="Unassembled WGS sequence"/>
</dbReference>
<comment type="caution">
    <text evidence="8">The sequence shown here is derived from an EMBL/GenBank/DDBJ whole genome shotgun (WGS) entry which is preliminary data.</text>
</comment>
<dbReference type="InParanoid" id="A0A409XSU8"/>
<dbReference type="STRING" id="93625.A0A409XSU8"/>
<dbReference type="GO" id="GO:0003735">
    <property type="term" value="F:structural constituent of ribosome"/>
    <property type="evidence" value="ECO:0007669"/>
    <property type="project" value="InterPro"/>
</dbReference>
<feature type="coiled-coil region" evidence="5">
    <location>
        <begin position="253"/>
        <end position="315"/>
    </location>
</feature>
<evidence type="ECO:0000256" key="3">
    <source>
        <dbReference type="ARBA" id="ARBA00023274"/>
    </source>
</evidence>
<keyword evidence="9" id="KW-1185">Reference proteome</keyword>
<keyword evidence="5" id="KW-0175">Coiled coil</keyword>
<dbReference type="InterPro" id="IPR020606">
    <property type="entry name" value="Ribosomal_uS7_CS"/>
</dbReference>
<dbReference type="InterPro" id="IPR005716">
    <property type="entry name" value="Ribosomal_uS7_euk/arc"/>
</dbReference>
<keyword evidence="3 4" id="KW-0687">Ribonucleoprotein</keyword>